<reference evidence="1 2" key="1">
    <citation type="submission" date="2020-04" db="EMBL/GenBank/DDBJ databases">
        <title>Genome sequencing of novel species.</title>
        <authorList>
            <person name="Heo J."/>
            <person name="Kim S.-J."/>
            <person name="Kim J.-S."/>
            <person name="Hong S.-B."/>
            <person name="Kwon S.-W."/>
        </authorList>
    </citation>
    <scope>NUCLEOTIDE SEQUENCE [LARGE SCALE GENOMIC DNA]</scope>
    <source>
        <strain evidence="1 2">AF9R3</strain>
    </source>
</reference>
<evidence type="ECO:0000313" key="2">
    <source>
        <dbReference type="Proteomes" id="UP000503117"/>
    </source>
</evidence>
<dbReference type="Proteomes" id="UP000503117">
    <property type="component" value="Chromosome"/>
</dbReference>
<keyword evidence="2" id="KW-1185">Reference proteome</keyword>
<proteinExistence type="predicted"/>
<name>A0ABX6MI48_9BURK</name>
<dbReference type="EMBL" id="CP051684">
    <property type="protein sequence ID" value="QJD94001.1"/>
    <property type="molecule type" value="Genomic_DNA"/>
</dbReference>
<gene>
    <name evidence="1" type="ORF">HH213_05585</name>
</gene>
<sequence>MACRELSGVIWVSRFPGSVSLSDLAPPFQDYANAFIDALKAAGAVVSIAATYRPLERAYLMHWSWLIAKAGQDPRKVPSTPGVSIQWDHQDDEGEYSSERSIDAAKAMTKAYGIDTLAIAPALISRHTARCAVDMSIRWHGALGILSADGSHVCIAEGPKTGMNRQLHMVGATYGVIKYNQRGQDRPHWSDTGA</sequence>
<organism evidence="1 2">
    <name type="scientific">Duganella dendranthematis</name>
    <dbReference type="NCBI Taxonomy" id="2728021"/>
    <lineage>
        <taxon>Bacteria</taxon>
        <taxon>Pseudomonadati</taxon>
        <taxon>Pseudomonadota</taxon>
        <taxon>Betaproteobacteria</taxon>
        <taxon>Burkholderiales</taxon>
        <taxon>Oxalobacteraceae</taxon>
        <taxon>Telluria group</taxon>
        <taxon>Duganella</taxon>
    </lineage>
</organism>
<evidence type="ECO:0000313" key="1">
    <source>
        <dbReference type="EMBL" id="QJD94001.1"/>
    </source>
</evidence>
<protein>
    <submittedName>
        <fullName evidence="1">Peptidoglycan-binding domain-containing protein</fullName>
    </submittedName>
</protein>
<accession>A0ABX6MI48</accession>